<sequence length="482" mass="53285">MPPRKRKRAAPAAPAEPSGPPSPSDNEPNVDEINPERPLRFFNTTFSTYRASPLYIGKEPLSATGLETLSRRLRDTFVGDVVRGVQVGLESDATLGRAGALERVEWRWASVGSLMDGNGDAARRRTRGGSEELGSSARELNSEDEDNEARRRKKGEKKVLCLDLDYENASFNALLLPELEENGQGRSTRAPKTPSWTWQTTDNGAGAEDQADPAAFLHLPLLLLRMPVPLRAALVDFLASTFDCRVSPLRLGTRSIVHSWESWLAESGLINRSTLSKDVALTLGFHVEPPESNFGDQTADHSLEETVQLGLKSIDVIVPADEVYRFLRAGDRTGHLAKEGGRKRGADDDLSVERQKRRRRKLAGGRDEEGWGWRSSQSDKTPAPDSVNESFDQPFTEALARYIDHHLALDMFHPGVRILRIACSGFSLSEGRVKVFSPDAHRDEDGSSAAVWGFVRDLVRKAKGREWSPDAMQLASLRSDVV</sequence>
<dbReference type="InterPro" id="IPR025204">
    <property type="entry name" value="CENP-L"/>
</dbReference>
<feature type="region of interest" description="Disordered" evidence="1">
    <location>
        <begin position="1"/>
        <end position="37"/>
    </location>
</feature>
<evidence type="ECO:0000313" key="3">
    <source>
        <dbReference type="Proteomes" id="UP001295740"/>
    </source>
</evidence>
<dbReference type="EMBL" id="CAUWAG010000019">
    <property type="protein sequence ID" value="CAJ2512550.1"/>
    <property type="molecule type" value="Genomic_DNA"/>
</dbReference>
<accession>A0AAI8VXH5</accession>
<gene>
    <name evidence="2" type="ORF">KHLLAP_LOCUS13018</name>
</gene>
<feature type="region of interest" description="Disordered" evidence="1">
    <location>
        <begin position="337"/>
        <end position="390"/>
    </location>
</feature>
<proteinExistence type="predicted"/>
<organism evidence="2 3">
    <name type="scientific">Anthostomella pinea</name>
    <dbReference type="NCBI Taxonomy" id="933095"/>
    <lineage>
        <taxon>Eukaryota</taxon>
        <taxon>Fungi</taxon>
        <taxon>Dikarya</taxon>
        <taxon>Ascomycota</taxon>
        <taxon>Pezizomycotina</taxon>
        <taxon>Sordariomycetes</taxon>
        <taxon>Xylariomycetidae</taxon>
        <taxon>Xylariales</taxon>
        <taxon>Xylariaceae</taxon>
        <taxon>Anthostomella</taxon>
    </lineage>
</organism>
<dbReference type="Pfam" id="PF13092">
    <property type="entry name" value="CENP-L"/>
    <property type="match status" value="1"/>
</dbReference>
<feature type="compositionally biased region" description="Basic and acidic residues" evidence="1">
    <location>
        <begin position="337"/>
        <end position="354"/>
    </location>
</feature>
<name>A0AAI8VXH5_9PEZI</name>
<protein>
    <submittedName>
        <fullName evidence="2">Uu.00g055650.m01.CDS01</fullName>
    </submittedName>
</protein>
<keyword evidence="3" id="KW-1185">Reference proteome</keyword>
<reference evidence="2" key="1">
    <citation type="submission" date="2023-10" db="EMBL/GenBank/DDBJ databases">
        <authorList>
            <person name="Hackl T."/>
        </authorList>
    </citation>
    <scope>NUCLEOTIDE SEQUENCE</scope>
</reference>
<dbReference type="AlphaFoldDB" id="A0AAI8VXH5"/>
<feature type="region of interest" description="Disordered" evidence="1">
    <location>
        <begin position="117"/>
        <end position="152"/>
    </location>
</feature>
<evidence type="ECO:0000313" key="2">
    <source>
        <dbReference type="EMBL" id="CAJ2512550.1"/>
    </source>
</evidence>
<evidence type="ECO:0000256" key="1">
    <source>
        <dbReference type="SAM" id="MobiDB-lite"/>
    </source>
</evidence>
<dbReference type="Proteomes" id="UP001295740">
    <property type="component" value="Unassembled WGS sequence"/>
</dbReference>
<comment type="caution">
    <text evidence="2">The sequence shown here is derived from an EMBL/GenBank/DDBJ whole genome shotgun (WGS) entry which is preliminary data.</text>
</comment>